<evidence type="ECO:0000259" key="3">
    <source>
        <dbReference type="PROSITE" id="PS51831"/>
    </source>
</evidence>
<proteinExistence type="predicted"/>
<feature type="domain" description="ACT" evidence="2">
    <location>
        <begin position="282"/>
        <end position="352"/>
    </location>
</feature>
<dbReference type="CDD" id="cd04873">
    <property type="entry name" value="ACT_UUR-ACR-like"/>
    <property type="match status" value="1"/>
</dbReference>
<dbReference type="Pfam" id="PF01966">
    <property type="entry name" value="HD"/>
    <property type="match status" value="1"/>
</dbReference>
<dbReference type="SUPFAM" id="SSF55021">
    <property type="entry name" value="ACT-like"/>
    <property type="match status" value="2"/>
</dbReference>
<keyword evidence="5" id="KW-1185">Reference proteome</keyword>
<evidence type="ECO:0000259" key="2">
    <source>
        <dbReference type="PROSITE" id="PS51671"/>
    </source>
</evidence>
<dbReference type="PANTHER" id="PTHR47320">
    <property type="entry name" value="BIFUNCTIONAL URIDYLYLTRANSFERASE/URIDYLYL-REMOVING ENZYME"/>
    <property type="match status" value="1"/>
</dbReference>
<feature type="domain" description="HD" evidence="3">
    <location>
        <begin position="1"/>
        <end position="96"/>
    </location>
</feature>
<evidence type="ECO:0000313" key="4">
    <source>
        <dbReference type="EMBL" id="UQN31673.1"/>
    </source>
</evidence>
<dbReference type="InterPro" id="IPR010043">
    <property type="entry name" value="UTase/UR"/>
</dbReference>
<dbReference type="Gene3D" id="1.10.3210.10">
    <property type="entry name" value="Hypothetical protein af1432"/>
    <property type="match status" value="1"/>
</dbReference>
<dbReference type="EMBL" id="CP097218">
    <property type="protein sequence ID" value="UQN31673.1"/>
    <property type="molecule type" value="Genomic_DNA"/>
</dbReference>
<dbReference type="InterPro" id="IPR002912">
    <property type="entry name" value="ACT_dom"/>
</dbReference>
<feature type="domain" description="ACT" evidence="2">
    <location>
        <begin position="177"/>
        <end position="257"/>
    </location>
</feature>
<evidence type="ECO:0000256" key="1">
    <source>
        <dbReference type="ARBA" id="ARBA00022801"/>
    </source>
</evidence>
<dbReference type="PROSITE" id="PS51671">
    <property type="entry name" value="ACT"/>
    <property type="match status" value="2"/>
</dbReference>
<name>A0ABY4NDE9_9MICO</name>
<dbReference type="Proteomes" id="UP001055868">
    <property type="component" value="Chromosome"/>
</dbReference>
<gene>
    <name evidence="4" type="ORF">M4486_08660</name>
</gene>
<dbReference type="InterPro" id="IPR006674">
    <property type="entry name" value="HD_domain"/>
</dbReference>
<dbReference type="InterPro" id="IPR045865">
    <property type="entry name" value="ACT-like_dom_sf"/>
</dbReference>
<reference evidence="4" key="1">
    <citation type="submission" date="2022-05" db="EMBL/GenBank/DDBJ databases">
        <title>Genomic analysis of Brachybacterium sp. CBA3104.</title>
        <authorList>
            <person name="Roh S.W."/>
            <person name="Kim Y.B."/>
            <person name="Kim Y."/>
        </authorList>
    </citation>
    <scope>NUCLEOTIDE SEQUENCE</scope>
    <source>
        <strain evidence="4">CBA3104</strain>
    </source>
</reference>
<dbReference type="PANTHER" id="PTHR47320:SF1">
    <property type="entry name" value="BIFUNCTIONAL URIDYLYLTRANSFERASE_URIDYLYL-REMOVING ENZYME"/>
    <property type="match status" value="1"/>
</dbReference>
<keyword evidence="1" id="KW-0378">Hydrolase</keyword>
<evidence type="ECO:0000313" key="5">
    <source>
        <dbReference type="Proteomes" id="UP001055868"/>
    </source>
</evidence>
<organism evidence="4 5">
    <name type="scientific">Brachybacterium kimchii</name>
    <dbReference type="NCBI Taxonomy" id="2942909"/>
    <lineage>
        <taxon>Bacteria</taxon>
        <taxon>Bacillati</taxon>
        <taxon>Actinomycetota</taxon>
        <taxon>Actinomycetes</taxon>
        <taxon>Micrococcales</taxon>
        <taxon>Dermabacteraceae</taxon>
        <taxon>Brachybacterium</taxon>
    </lineage>
</organism>
<dbReference type="SUPFAM" id="SSF109604">
    <property type="entry name" value="HD-domain/PDEase-like"/>
    <property type="match status" value="1"/>
</dbReference>
<accession>A0ABY4NDE9</accession>
<protein>
    <submittedName>
        <fullName evidence="4">HD domain-containing protein</fullName>
    </submittedName>
</protein>
<sequence length="352" mass="37418">MLGAVDRPDILLVAALLHDLGKRAGSRDHAAEGAPLARAAALRLGFDARDADLVELLVREHLTLVELATGRDLSDASTLEALLQAVGRDLTTLELLRALTEADARAAGPAAWSAWRSQLVDHLTAQARDALTGTPRAPRDLLAPQRAVQEAVREAVVRTGAAQVLYPAPTDEEPITQVCLGAPDGPGVFAAQARVLARHRMDVRSAVVLTLDGVAVNTWWVTGRPSDQPHPTALRTALERELQRREDPAARVLDVDPGAPPRTAEDAPVVTLLPGASSEATVVQVNARNRASLLADVAAMITLHRLHVRSAHVMTLGQRAVDVLYLTDARGRPLEAPMVGRVIAALMDAAAT</sequence>
<dbReference type="PROSITE" id="PS51831">
    <property type="entry name" value="HD"/>
    <property type="match status" value="1"/>
</dbReference>